<dbReference type="EMBL" id="LIZX01000010">
    <property type="protein sequence ID" value="KPJ69996.1"/>
    <property type="molecule type" value="Genomic_DNA"/>
</dbReference>
<name>A0A0S7Y7B3_UNCSA</name>
<organism evidence="1 2">
    <name type="scientific">candidate division WOR-1 bacterium DG_54_3</name>
    <dbReference type="NCBI Taxonomy" id="1703775"/>
    <lineage>
        <taxon>Bacteria</taxon>
        <taxon>Bacillati</taxon>
        <taxon>Saganbacteria</taxon>
    </lineage>
</organism>
<evidence type="ECO:0000313" key="1">
    <source>
        <dbReference type="EMBL" id="KPJ69996.1"/>
    </source>
</evidence>
<evidence type="ECO:0000313" key="2">
    <source>
        <dbReference type="Proteomes" id="UP000051861"/>
    </source>
</evidence>
<reference evidence="1 2" key="1">
    <citation type="journal article" date="2015" name="Microbiome">
        <title>Genomic resolution of linkages in carbon, nitrogen, and sulfur cycling among widespread estuary sediment bacteria.</title>
        <authorList>
            <person name="Baker B.J."/>
            <person name="Lazar C.S."/>
            <person name="Teske A.P."/>
            <person name="Dick G.J."/>
        </authorList>
    </citation>
    <scope>NUCLEOTIDE SEQUENCE [LARGE SCALE GENOMIC DNA]</scope>
    <source>
        <strain evidence="1">DG_54_3</strain>
    </source>
</reference>
<protein>
    <recommendedName>
        <fullName evidence="3">Pyruvate phosphate dikinase AMP/ATP-binding domain-containing protein</fullName>
    </recommendedName>
</protein>
<sequence>MSVKIVEKVGDVKIYGTGALGGKGAGLVKINECQIPKAHKLRTRVLTTTFFDRFIKQGERLGEEELNIIASILEKLGNIPISVRSSATNEAFVSENGSGSVHAGENTSFMLPNNHPDFSVRFNQLKQAIYHIYNDFIQSQPPESNEKMAIVINPIPGIHDNTFAGPIYYPLVSGVANSFFPYALKTQNPDEGFARIAFGHGYATVLDDFPVISVATIRNPLPLKMLGERQRFFYAIDMTKNEMLKGNELETMKKLTVKFADFQNTKILGRIKDSITFEMLVEKDGFGFKSGLLEIMNTISSKISAHYQIEFVFNVKRGKSETESGTFHVVQLTQLPELKLEKVHFPDHVGKTYISVSNFQGHGIKKGVKYAVVVSPFLYTRDRHDELRKEISALNRSMREANTPYIIVVPGRLGSNNRDWGIQVDYREVDRAAAIFEYGVDVAGRSEPLKEPEHLTGGGIYGSHFLYMIHGGYDEEQRRIQTRVYGTQGTHFLTNLMSNNIIYGFIQPTQDTFDPWLFSTPDKKSALYMLTFPKKVSVYADSVEKKCVVISEKD</sequence>
<proteinExistence type="predicted"/>
<accession>A0A0S7Y7B3</accession>
<dbReference type="AlphaFoldDB" id="A0A0S7Y7B3"/>
<dbReference type="Proteomes" id="UP000051861">
    <property type="component" value="Unassembled WGS sequence"/>
</dbReference>
<comment type="caution">
    <text evidence="1">The sequence shown here is derived from an EMBL/GenBank/DDBJ whole genome shotgun (WGS) entry which is preliminary data.</text>
</comment>
<evidence type="ECO:0008006" key="3">
    <source>
        <dbReference type="Google" id="ProtNLM"/>
    </source>
</evidence>
<gene>
    <name evidence="1" type="ORF">AMJ44_01575</name>
</gene>